<dbReference type="OrthoDB" id="148042at2157"/>
<keyword evidence="1" id="KW-1133">Transmembrane helix</keyword>
<protein>
    <recommendedName>
        <fullName evidence="2">DUF7308 domain-containing protein</fullName>
    </recommendedName>
</protein>
<feature type="domain" description="DUF7308" evidence="2">
    <location>
        <begin position="277"/>
        <end position="472"/>
    </location>
</feature>
<dbReference type="RefSeq" id="WP_009365981.1">
    <property type="nucleotide sequence ID" value="NZ_ALJD01000003.1"/>
</dbReference>
<organism evidence="3 4">
    <name type="scientific">Halogranum salarium B-1</name>
    <dbReference type="NCBI Taxonomy" id="1210908"/>
    <lineage>
        <taxon>Archaea</taxon>
        <taxon>Methanobacteriati</taxon>
        <taxon>Methanobacteriota</taxon>
        <taxon>Stenosarchaea group</taxon>
        <taxon>Halobacteria</taxon>
        <taxon>Halobacteriales</taxon>
        <taxon>Haloferacaceae</taxon>
    </lineage>
</organism>
<comment type="caution">
    <text evidence="3">The sequence shown here is derived from an EMBL/GenBank/DDBJ whole genome shotgun (WGS) entry which is preliminary data.</text>
</comment>
<accession>J3JGM5</accession>
<dbReference type="AlphaFoldDB" id="J3JGM5"/>
<dbReference type="PATRIC" id="fig|1210908.3.peg.822"/>
<dbReference type="Pfam" id="PF23985">
    <property type="entry name" value="DUF7308"/>
    <property type="match status" value="1"/>
</dbReference>
<evidence type="ECO:0000259" key="2">
    <source>
        <dbReference type="Pfam" id="PF23985"/>
    </source>
</evidence>
<evidence type="ECO:0000313" key="4">
    <source>
        <dbReference type="Proteomes" id="UP000007813"/>
    </source>
</evidence>
<name>J3JGM5_9EURY</name>
<keyword evidence="1" id="KW-0812">Transmembrane</keyword>
<keyword evidence="1" id="KW-0472">Membrane</keyword>
<sequence length="493" mass="53210">MDSSGPDSPRIYNFSRERSGQSEPLAVILLLGLVITGTTIVVGLGSQALDETRSQSDLERVEQTMTLFDSKAATVALGDADVKTLSLGKSAGGFTVDESAGRITIVHLNYDGSGSKTQLYQDEFGAVVYESDGTSIAYQGGGVWTKDRSSGSRMVSPPEFHYRDGTLTLPIIHTEGSGGVGGGGRVEITESVRGAAVYPDRSQTYPGSSETYSNPVSDGFVMVKVQSEYYQAWADFFEERTEGKVNSYAGNETATVALISLGQRGPFRMPGEGSGIEIRGLEDHTMTDFDVTLRPDDADSADFSNLQWSFSAEEDDQQFELFLRKSGGSGCSVDISTTVYYSGDGGDSYHGWQADDVFTTICDDFDNDGDDDVKLDADLLSSEQLTFQSLSSNDLLYFNPNGDFAGASDGTVTFSHSEDPDPGVYAAGDQLSLETLTNHYFALLGPTFHLTVDDKNSDTVSEDFSDGVIEYEGSGDFVTYLHVSENRIVVKFE</sequence>
<reference evidence="3 4" key="1">
    <citation type="journal article" date="2012" name="J. Bacteriol.">
        <title>Draft Genome Sequence of the Extremely Halophilic Archaeon Halogranum salarium B-1T.</title>
        <authorList>
            <person name="Kim K.K."/>
            <person name="Lee K.C."/>
            <person name="Lee J.S."/>
        </authorList>
    </citation>
    <scope>NUCLEOTIDE SEQUENCE [LARGE SCALE GENOMIC DNA]</scope>
    <source>
        <strain evidence="3 4">B-1</strain>
    </source>
</reference>
<dbReference type="Proteomes" id="UP000007813">
    <property type="component" value="Unassembled WGS sequence"/>
</dbReference>
<dbReference type="InterPro" id="IPR055732">
    <property type="entry name" value="DUF7308"/>
</dbReference>
<gene>
    <name evidence="3" type="ORF">HSB1_08670</name>
</gene>
<evidence type="ECO:0000313" key="3">
    <source>
        <dbReference type="EMBL" id="EJN60264.1"/>
    </source>
</evidence>
<dbReference type="EMBL" id="ALJD01000003">
    <property type="protein sequence ID" value="EJN60264.1"/>
    <property type="molecule type" value="Genomic_DNA"/>
</dbReference>
<feature type="transmembrane region" description="Helical" evidence="1">
    <location>
        <begin position="25"/>
        <end position="45"/>
    </location>
</feature>
<evidence type="ECO:0000256" key="1">
    <source>
        <dbReference type="SAM" id="Phobius"/>
    </source>
</evidence>
<dbReference type="eggNOG" id="arCOG02911">
    <property type="taxonomic scope" value="Archaea"/>
</dbReference>
<dbReference type="Pfam" id="PF23960">
    <property type="entry name" value="DUF7289"/>
    <property type="match status" value="1"/>
</dbReference>
<proteinExistence type="predicted"/>
<dbReference type="InterPro" id="IPR055713">
    <property type="entry name" value="DUF7289"/>
</dbReference>